<dbReference type="InterPro" id="IPR036465">
    <property type="entry name" value="vWFA_dom_sf"/>
</dbReference>
<organism evidence="2 3">
    <name type="scientific">Patella caerulea</name>
    <name type="common">Rayed Mediterranean limpet</name>
    <dbReference type="NCBI Taxonomy" id="87958"/>
    <lineage>
        <taxon>Eukaryota</taxon>
        <taxon>Metazoa</taxon>
        <taxon>Spiralia</taxon>
        <taxon>Lophotrochozoa</taxon>
        <taxon>Mollusca</taxon>
        <taxon>Gastropoda</taxon>
        <taxon>Patellogastropoda</taxon>
        <taxon>Patelloidea</taxon>
        <taxon>Patellidae</taxon>
        <taxon>Patella</taxon>
    </lineage>
</organism>
<accession>A0AAN8KAX9</accession>
<evidence type="ECO:0000313" key="3">
    <source>
        <dbReference type="Proteomes" id="UP001347796"/>
    </source>
</evidence>
<evidence type="ECO:0000313" key="2">
    <source>
        <dbReference type="EMBL" id="KAK6191982.1"/>
    </source>
</evidence>
<dbReference type="Proteomes" id="UP001347796">
    <property type="component" value="Unassembled WGS sequence"/>
</dbReference>
<name>A0AAN8KAX9_PATCE</name>
<dbReference type="InterPro" id="IPR050525">
    <property type="entry name" value="ECM_Assembly_Org"/>
</dbReference>
<dbReference type="PANTHER" id="PTHR24020:SF87">
    <property type="entry name" value="COLLAGEN ALPHA-1(VI) CHAIN-LIKE"/>
    <property type="match status" value="1"/>
</dbReference>
<protein>
    <recommendedName>
        <fullName evidence="1">VWFA domain-containing protein</fullName>
    </recommendedName>
</protein>
<dbReference type="AlphaFoldDB" id="A0AAN8KAX9"/>
<dbReference type="EMBL" id="JAZGQO010000002">
    <property type="protein sequence ID" value="KAK6191982.1"/>
    <property type="molecule type" value="Genomic_DNA"/>
</dbReference>
<dbReference type="PRINTS" id="PR00453">
    <property type="entry name" value="VWFADOMAIN"/>
</dbReference>
<dbReference type="PROSITE" id="PS50234">
    <property type="entry name" value="VWFA"/>
    <property type="match status" value="1"/>
</dbReference>
<feature type="domain" description="VWFA" evidence="1">
    <location>
        <begin position="41"/>
        <end position="214"/>
    </location>
</feature>
<dbReference type="SUPFAM" id="SSF53300">
    <property type="entry name" value="vWA-like"/>
    <property type="match status" value="2"/>
</dbReference>
<dbReference type="Gene3D" id="3.40.50.410">
    <property type="entry name" value="von Willebrand factor, type A domain"/>
    <property type="match status" value="2"/>
</dbReference>
<evidence type="ECO:0000259" key="1">
    <source>
        <dbReference type="PROSITE" id="PS50234"/>
    </source>
</evidence>
<reference evidence="2 3" key="1">
    <citation type="submission" date="2024-01" db="EMBL/GenBank/DDBJ databases">
        <title>The genome of the rayed Mediterranean limpet Patella caerulea (Linnaeus, 1758).</title>
        <authorList>
            <person name="Anh-Thu Weber A."/>
            <person name="Halstead-Nussloch G."/>
        </authorList>
    </citation>
    <scope>NUCLEOTIDE SEQUENCE [LARGE SCALE GENOMIC DNA]</scope>
    <source>
        <strain evidence="2">AATW-2023a</strain>
        <tissue evidence="2">Whole specimen</tissue>
    </source>
</reference>
<gene>
    <name evidence="2" type="ORF">SNE40_003541</name>
</gene>
<dbReference type="SMART" id="SM00327">
    <property type="entry name" value="VWA"/>
    <property type="match status" value="2"/>
</dbReference>
<dbReference type="InterPro" id="IPR002035">
    <property type="entry name" value="VWF_A"/>
</dbReference>
<dbReference type="PANTHER" id="PTHR24020">
    <property type="entry name" value="COLLAGEN ALPHA"/>
    <property type="match status" value="1"/>
</dbReference>
<comment type="caution">
    <text evidence="2">The sequence shown here is derived from an EMBL/GenBank/DDBJ whole genome shotgun (WGS) entry which is preliminary data.</text>
</comment>
<dbReference type="Pfam" id="PF00092">
    <property type="entry name" value="VWA"/>
    <property type="match status" value="2"/>
</dbReference>
<dbReference type="CDD" id="cd01450">
    <property type="entry name" value="vWFA_subfamily_ECM"/>
    <property type="match status" value="1"/>
</dbReference>
<sequence length="415" mass="45223">MLLRVAVALICVGAITAFDLRLGNLLAKRKANRVCYQHPLDIAFVLDASSSIWAQNFTKAIAFVNSFISPYEIGPNKVRVAVETYADRVYKEDVIQFNDFLTSETLQEEISGLKWHHGSRTETGLGIAFMRDNIMPKARSGLPKICIVITDGKSQDSAKTSAEAKTARDNGIEMFAIGVSESVNKTELQSIAGDPDRVIIVNTYSELEAIKDKLSGKTCKEIPTTTTTTPAPTPAAEECGMDKPTDIYYVFDPAYLGIERVNWVTQFITHTLKADEFAHMRVGVISGSCPSDAGFNLLKYSTLDAVKERIQSYDKPQLIKLIGSLTSAYSSEQGGRGDSRKVAVIFIGGKIDQMAVIKNAQAAKKAGVDVYFADAGNADPGFLDALNEIGFSLARAGAGSRRQALAFVEELCREY</sequence>
<keyword evidence="3" id="KW-1185">Reference proteome</keyword>
<proteinExistence type="predicted"/>